<evidence type="ECO:0000259" key="2">
    <source>
        <dbReference type="Pfam" id="PF17921"/>
    </source>
</evidence>
<dbReference type="Pfam" id="PF17921">
    <property type="entry name" value="Integrase_H2C2"/>
    <property type="match status" value="1"/>
</dbReference>
<dbReference type="PANTHER" id="PTHR48475">
    <property type="entry name" value="RIBONUCLEASE H"/>
    <property type="match status" value="1"/>
</dbReference>
<dbReference type="EMBL" id="KQ484036">
    <property type="protein sequence ID" value="KYP38119.1"/>
    <property type="molecule type" value="Genomic_DNA"/>
</dbReference>
<feature type="domain" description="Integrase zinc-binding" evidence="2">
    <location>
        <begin position="312"/>
        <end position="361"/>
    </location>
</feature>
<keyword evidence="4" id="KW-1185">Reference proteome</keyword>
<dbReference type="Proteomes" id="UP000075243">
    <property type="component" value="Unassembled WGS sequence"/>
</dbReference>
<dbReference type="Gene3D" id="3.30.70.270">
    <property type="match status" value="1"/>
</dbReference>
<feature type="domain" description="Reverse transcriptase/retrotransposon-derived protein RNase H-like" evidence="1">
    <location>
        <begin position="50"/>
        <end position="144"/>
    </location>
</feature>
<evidence type="ECO:0000259" key="1">
    <source>
        <dbReference type="Pfam" id="PF17919"/>
    </source>
</evidence>
<dbReference type="OMA" id="ICIRNEL"/>
<dbReference type="SUPFAM" id="SSF53098">
    <property type="entry name" value="Ribonuclease H-like"/>
    <property type="match status" value="1"/>
</dbReference>
<dbReference type="Gramene" id="C.cajan_39246.t">
    <property type="protein sequence ID" value="C.cajan_39246.t"/>
    <property type="gene ID" value="C.cajan_39246"/>
</dbReference>
<dbReference type="AlphaFoldDB" id="A0A151R6J8"/>
<dbReference type="GO" id="GO:0003676">
    <property type="term" value="F:nucleic acid binding"/>
    <property type="evidence" value="ECO:0007669"/>
    <property type="project" value="InterPro"/>
</dbReference>
<dbReference type="InterPro" id="IPR043502">
    <property type="entry name" value="DNA/RNA_pol_sf"/>
</dbReference>
<dbReference type="Pfam" id="PF17919">
    <property type="entry name" value="RT_RNaseH_2"/>
    <property type="match status" value="1"/>
</dbReference>
<dbReference type="InterPro" id="IPR041577">
    <property type="entry name" value="RT_RNaseH_2"/>
</dbReference>
<name>A0A151R6J8_CAJCA</name>
<dbReference type="InterPro" id="IPR012337">
    <property type="entry name" value="RNaseH-like_sf"/>
</dbReference>
<dbReference type="STRING" id="3821.A0A151R6J8"/>
<accession>A0A151R6J8</accession>
<dbReference type="InterPro" id="IPR036397">
    <property type="entry name" value="RNaseH_sf"/>
</dbReference>
<evidence type="ECO:0000313" key="4">
    <source>
        <dbReference type="Proteomes" id="UP000075243"/>
    </source>
</evidence>
<proteinExistence type="predicted"/>
<protein>
    <submittedName>
        <fullName evidence="3">Retrotransposable element Tf2</fullName>
    </submittedName>
</protein>
<dbReference type="InterPro" id="IPR043128">
    <property type="entry name" value="Rev_trsase/Diguanyl_cyclase"/>
</dbReference>
<dbReference type="InterPro" id="IPR041588">
    <property type="entry name" value="Integrase_H2C2"/>
</dbReference>
<evidence type="ECO:0000313" key="3">
    <source>
        <dbReference type="EMBL" id="KYP38119.1"/>
    </source>
</evidence>
<organism evidence="3 4">
    <name type="scientific">Cajanus cajan</name>
    <name type="common">Pigeon pea</name>
    <name type="synonym">Cajanus indicus</name>
    <dbReference type="NCBI Taxonomy" id="3821"/>
    <lineage>
        <taxon>Eukaryota</taxon>
        <taxon>Viridiplantae</taxon>
        <taxon>Streptophyta</taxon>
        <taxon>Embryophyta</taxon>
        <taxon>Tracheophyta</taxon>
        <taxon>Spermatophyta</taxon>
        <taxon>Magnoliopsida</taxon>
        <taxon>eudicotyledons</taxon>
        <taxon>Gunneridae</taxon>
        <taxon>Pentapetalae</taxon>
        <taxon>rosids</taxon>
        <taxon>fabids</taxon>
        <taxon>Fabales</taxon>
        <taxon>Fabaceae</taxon>
        <taxon>Papilionoideae</taxon>
        <taxon>50 kb inversion clade</taxon>
        <taxon>NPAAA clade</taxon>
        <taxon>indigoferoid/millettioid clade</taxon>
        <taxon>Phaseoleae</taxon>
        <taxon>Cajanus</taxon>
    </lineage>
</organism>
<dbReference type="SUPFAM" id="SSF56672">
    <property type="entry name" value="DNA/RNA polymerases"/>
    <property type="match status" value="1"/>
</dbReference>
<reference evidence="3" key="1">
    <citation type="journal article" date="2012" name="Nat. Biotechnol.">
        <title>Draft genome sequence of pigeonpea (Cajanus cajan), an orphan legume crop of resource-poor farmers.</title>
        <authorList>
            <person name="Varshney R.K."/>
            <person name="Chen W."/>
            <person name="Li Y."/>
            <person name="Bharti A.K."/>
            <person name="Saxena R.K."/>
            <person name="Schlueter J.A."/>
            <person name="Donoghue M.T."/>
            <person name="Azam S."/>
            <person name="Fan G."/>
            <person name="Whaley A.M."/>
            <person name="Farmer A.D."/>
            <person name="Sheridan J."/>
            <person name="Iwata A."/>
            <person name="Tuteja R."/>
            <person name="Penmetsa R.V."/>
            <person name="Wu W."/>
            <person name="Upadhyaya H.D."/>
            <person name="Yang S.P."/>
            <person name="Shah T."/>
            <person name="Saxena K.B."/>
            <person name="Michael T."/>
            <person name="McCombie W.R."/>
            <person name="Yang B."/>
            <person name="Zhang G."/>
            <person name="Yang H."/>
            <person name="Wang J."/>
            <person name="Spillane C."/>
            <person name="Cook D.R."/>
            <person name="May G.D."/>
            <person name="Xu X."/>
            <person name="Jackson S.A."/>
        </authorList>
    </citation>
    <scope>NUCLEOTIDE SEQUENCE [LARGE SCALE GENOMIC DNA]</scope>
</reference>
<gene>
    <name evidence="3" type="ORF">KK1_040661</name>
</gene>
<dbReference type="PANTHER" id="PTHR48475:SF1">
    <property type="entry name" value="RNASE H TYPE-1 DOMAIN-CONTAINING PROTEIN"/>
    <property type="match status" value="1"/>
</dbReference>
<sequence length="453" mass="52569">METKPPSNKKELQSLLCKINFLRRFISNLSGKTKVFSPLLRLKKEEEFRWDENHQKAFEEIKTYLMNPPVMVPPSEGRKLKLYVSANDSTIAGMLSQDDENGIERAIYYINKMLVEAEIRYTPLEKLCLSLYYACTTLKHYIKPYDVFVFCQNNVIKYMLSKPILHSRVAKWALALTDYSLTFVPLKATKGKVIADFLVDHSNLTKQVNYLTTKSRELFFDGSKHDRECLESLICIRNELSDEHECLTIATSTIQDWRKELIEYLQSPNSQAERKVKYRALNCVILNDELYKRGFDEFLFKCLRNHESYIAMAEVHEGICGAHQAGEKMKWTLSRKGYFWPSMFKDCIKFAKGCEECQKHGPIHRVPAIELHTIVKPWPFRAIGQVEAANKVIIALIKKHISGKPQNWHETLLQVLRAYRNSPKNATQTTPYKLVYGHEVILPIDINLQSVHV</sequence>
<dbReference type="Gene3D" id="1.10.340.70">
    <property type="match status" value="1"/>
</dbReference>
<dbReference type="Gene3D" id="3.30.420.10">
    <property type="entry name" value="Ribonuclease H-like superfamily/Ribonuclease H"/>
    <property type="match status" value="1"/>
</dbReference>